<organism evidence="2">
    <name type="scientific">uncultured Rubrobacteraceae bacterium</name>
    <dbReference type="NCBI Taxonomy" id="349277"/>
    <lineage>
        <taxon>Bacteria</taxon>
        <taxon>Bacillati</taxon>
        <taxon>Actinomycetota</taxon>
        <taxon>Rubrobacteria</taxon>
        <taxon>Rubrobacterales</taxon>
        <taxon>Rubrobacteraceae</taxon>
        <taxon>environmental samples</taxon>
    </lineage>
</organism>
<feature type="compositionally biased region" description="Gly residues" evidence="1">
    <location>
        <begin position="37"/>
        <end position="50"/>
    </location>
</feature>
<reference evidence="2" key="1">
    <citation type="submission" date="2020-02" db="EMBL/GenBank/DDBJ databases">
        <authorList>
            <person name="Meier V. D."/>
        </authorList>
    </citation>
    <scope>NUCLEOTIDE SEQUENCE</scope>
    <source>
        <strain evidence="2">AVDCRST_MAG05</strain>
    </source>
</reference>
<evidence type="ECO:0000313" key="2">
    <source>
        <dbReference type="EMBL" id="CAA9520256.1"/>
    </source>
</evidence>
<feature type="non-terminal residue" evidence="2">
    <location>
        <position position="80"/>
    </location>
</feature>
<feature type="non-terminal residue" evidence="2">
    <location>
        <position position="1"/>
    </location>
</feature>
<name>A0A6J4TD23_9ACTN</name>
<dbReference type="AlphaFoldDB" id="A0A6J4TD23"/>
<feature type="region of interest" description="Disordered" evidence="1">
    <location>
        <begin position="37"/>
        <end position="80"/>
    </location>
</feature>
<protein>
    <submittedName>
        <fullName evidence="2">Uncharacterized protein</fullName>
    </submittedName>
</protein>
<gene>
    <name evidence="2" type="ORF">AVDCRST_MAG05-3572</name>
</gene>
<accession>A0A6J4TD23</accession>
<proteinExistence type="predicted"/>
<sequence>EIAVCASARAFDGIARFRGAREAARGAVPRAVLGRRPGIGGGRRGTGLLGLRGPEEARDLRPSRRGGERPGLQGDVRPRR</sequence>
<feature type="compositionally biased region" description="Basic and acidic residues" evidence="1">
    <location>
        <begin position="53"/>
        <end position="68"/>
    </location>
</feature>
<evidence type="ECO:0000256" key="1">
    <source>
        <dbReference type="SAM" id="MobiDB-lite"/>
    </source>
</evidence>
<dbReference type="EMBL" id="CADCVM010000396">
    <property type="protein sequence ID" value="CAA9520256.1"/>
    <property type="molecule type" value="Genomic_DNA"/>
</dbReference>